<name>A0ABN2NNY1_9PSEU</name>
<dbReference type="EMBL" id="BAAAQK010000028">
    <property type="protein sequence ID" value="GAA1878946.1"/>
    <property type="molecule type" value="Genomic_DNA"/>
</dbReference>
<dbReference type="Proteomes" id="UP001500449">
    <property type="component" value="Unassembled WGS sequence"/>
</dbReference>
<dbReference type="PANTHER" id="PTHR36923:SF3">
    <property type="entry name" value="FERREDOXIN"/>
    <property type="match status" value="1"/>
</dbReference>
<accession>A0ABN2NNY1</accession>
<keyword evidence="7" id="KW-0003">3Fe-4S</keyword>
<evidence type="ECO:0000256" key="2">
    <source>
        <dbReference type="ARBA" id="ARBA00022448"/>
    </source>
</evidence>
<comment type="caution">
    <text evidence="9">The sequence shown here is derived from an EMBL/GenBank/DDBJ whole genome shotgun (WGS) entry which is preliminary data.</text>
</comment>
<dbReference type="InterPro" id="IPR001080">
    <property type="entry name" value="3Fe4S_ferredoxin"/>
</dbReference>
<dbReference type="RefSeq" id="WP_344427485.1">
    <property type="nucleotide sequence ID" value="NZ_BAAAQK010000028.1"/>
</dbReference>
<dbReference type="Gene3D" id="3.30.70.20">
    <property type="match status" value="1"/>
</dbReference>
<evidence type="ECO:0000256" key="6">
    <source>
        <dbReference type="ARBA" id="ARBA00023014"/>
    </source>
</evidence>
<comment type="function">
    <text evidence="8">Ferredoxins are iron-sulfur proteins that transfer electrons in a wide variety of metabolic reactions.</text>
</comment>
<keyword evidence="10" id="KW-1185">Reference proteome</keyword>
<dbReference type="PANTHER" id="PTHR36923">
    <property type="entry name" value="FERREDOXIN"/>
    <property type="match status" value="1"/>
</dbReference>
<keyword evidence="5 8" id="KW-0408">Iron</keyword>
<gene>
    <name evidence="9" type="ORF">GCM10009836_70440</name>
</gene>
<evidence type="ECO:0000256" key="8">
    <source>
        <dbReference type="RuleBase" id="RU368020"/>
    </source>
</evidence>
<dbReference type="Pfam" id="PF13459">
    <property type="entry name" value="Fer4_15"/>
    <property type="match status" value="1"/>
</dbReference>
<evidence type="ECO:0000256" key="1">
    <source>
        <dbReference type="ARBA" id="ARBA00001927"/>
    </source>
</evidence>
<dbReference type="InterPro" id="IPR051269">
    <property type="entry name" value="Fe-S_cluster_ET"/>
</dbReference>
<evidence type="ECO:0000256" key="5">
    <source>
        <dbReference type="ARBA" id="ARBA00023004"/>
    </source>
</evidence>
<keyword evidence="3 8" id="KW-0479">Metal-binding</keyword>
<dbReference type="PRINTS" id="PR00352">
    <property type="entry name" value="3FE4SFRDOXIN"/>
</dbReference>
<keyword evidence="2 8" id="KW-0813">Transport</keyword>
<evidence type="ECO:0000256" key="4">
    <source>
        <dbReference type="ARBA" id="ARBA00022982"/>
    </source>
</evidence>
<evidence type="ECO:0000313" key="9">
    <source>
        <dbReference type="EMBL" id="GAA1878946.1"/>
    </source>
</evidence>
<keyword evidence="6 8" id="KW-0411">Iron-sulfur</keyword>
<comment type="cofactor">
    <cofactor evidence="1">
        <name>[3Fe-4S] cluster</name>
        <dbReference type="ChEBI" id="CHEBI:21137"/>
    </cofactor>
</comment>
<evidence type="ECO:0000313" key="10">
    <source>
        <dbReference type="Proteomes" id="UP001500449"/>
    </source>
</evidence>
<dbReference type="SUPFAM" id="SSF54862">
    <property type="entry name" value="4Fe-4S ferredoxins"/>
    <property type="match status" value="1"/>
</dbReference>
<keyword evidence="4 8" id="KW-0249">Electron transport</keyword>
<protein>
    <recommendedName>
        <fullName evidence="8">Ferredoxin</fullName>
    </recommendedName>
</protein>
<organism evidence="9 10">
    <name type="scientific">Pseudonocardia ailaonensis</name>
    <dbReference type="NCBI Taxonomy" id="367279"/>
    <lineage>
        <taxon>Bacteria</taxon>
        <taxon>Bacillati</taxon>
        <taxon>Actinomycetota</taxon>
        <taxon>Actinomycetes</taxon>
        <taxon>Pseudonocardiales</taxon>
        <taxon>Pseudonocardiaceae</taxon>
        <taxon>Pseudonocardia</taxon>
    </lineage>
</organism>
<reference evidence="9 10" key="1">
    <citation type="journal article" date="2019" name="Int. J. Syst. Evol. Microbiol.">
        <title>The Global Catalogue of Microorganisms (GCM) 10K type strain sequencing project: providing services to taxonomists for standard genome sequencing and annotation.</title>
        <authorList>
            <consortium name="The Broad Institute Genomics Platform"/>
            <consortium name="The Broad Institute Genome Sequencing Center for Infectious Disease"/>
            <person name="Wu L."/>
            <person name="Ma J."/>
        </authorList>
    </citation>
    <scope>NUCLEOTIDE SEQUENCE [LARGE SCALE GENOMIC DNA]</scope>
    <source>
        <strain evidence="9 10">JCM 16009</strain>
    </source>
</reference>
<sequence length="72" mass="7901">MKFVVDMNLCDGHAQCTYLAPKIFEVDDDGVLTLRALAVGSEYESPELDQDLVEGVRDAANMCPVNAIRLVD</sequence>
<proteinExistence type="predicted"/>
<evidence type="ECO:0000256" key="7">
    <source>
        <dbReference type="ARBA" id="ARBA00023291"/>
    </source>
</evidence>
<evidence type="ECO:0000256" key="3">
    <source>
        <dbReference type="ARBA" id="ARBA00022723"/>
    </source>
</evidence>